<comment type="caution">
    <text evidence="1">The sequence shown here is derived from an EMBL/GenBank/DDBJ whole genome shotgun (WGS) entry which is preliminary data.</text>
</comment>
<evidence type="ECO:0000313" key="1">
    <source>
        <dbReference type="EMBL" id="RSN78341.1"/>
    </source>
</evidence>
<evidence type="ECO:0000313" key="2">
    <source>
        <dbReference type="Proteomes" id="UP000277582"/>
    </source>
</evidence>
<dbReference type="EMBL" id="RCOS01000021">
    <property type="protein sequence ID" value="RSN78341.1"/>
    <property type="molecule type" value="Genomic_DNA"/>
</dbReference>
<dbReference type="Proteomes" id="UP000277582">
    <property type="component" value="Unassembled WGS sequence"/>
</dbReference>
<reference evidence="1 2" key="1">
    <citation type="submission" date="2018-10" db="EMBL/GenBank/DDBJ databases">
        <title>Co-occurring genomic capacity for anaerobic methane metabolism and dissimilatory sulfite reduction discovered in the Korarchaeota.</title>
        <authorList>
            <person name="Mckay L.J."/>
            <person name="Dlakic M."/>
            <person name="Fields M.W."/>
            <person name="Delmont T.O."/>
            <person name="Eren A.M."/>
            <person name="Jay Z.J."/>
            <person name="Klingelsmith K.B."/>
            <person name="Rusch D.B."/>
            <person name="Inskeep W.P."/>
        </authorList>
    </citation>
    <scope>NUCLEOTIDE SEQUENCE [LARGE SCALE GENOMIC DNA]</scope>
    <source>
        <strain evidence="1 2">MDKW</strain>
    </source>
</reference>
<sequence length="109" mass="12812">MTLVKNLGDPMSKSMGALFRLLQEEEGWRVVIMKNAVALEGIDWEDLVYHIKHKFDLNIFMAVDTVRTFARFCEHAKNMDEMVDVIKKNYRGKEREALLYLASKAMWRD</sequence>
<accession>A0A3R9RTG3</accession>
<protein>
    <submittedName>
        <fullName evidence="1">Uncharacterized protein</fullName>
    </submittedName>
</protein>
<gene>
    <name evidence="1" type="ORF">D6D85_01260</name>
</gene>
<dbReference type="AlphaFoldDB" id="A0A3R9RTG3"/>
<proteinExistence type="predicted"/>
<keyword evidence="2" id="KW-1185">Reference proteome</keyword>
<name>A0A3R9RTG3_9CREN</name>
<organism evidence="1 2">
    <name type="scientific">Candidatus Methanodesulfokora washburnensis</name>
    <dbReference type="NCBI Taxonomy" id="2478471"/>
    <lineage>
        <taxon>Archaea</taxon>
        <taxon>Thermoproteota</taxon>
        <taxon>Candidatus Korarchaeia</taxon>
        <taxon>Candidatus Korarchaeia incertae sedis</taxon>
        <taxon>Candidatus Methanodesulfokora</taxon>
    </lineage>
</organism>